<dbReference type="EMBL" id="LQPC01000034">
    <property type="protein sequence ID" value="ORV86767.1"/>
    <property type="molecule type" value="Genomic_DNA"/>
</dbReference>
<evidence type="ECO:0000256" key="1">
    <source>
        <dbReference type="SAM" id="SignalP"/>
    </source>
</evidence>
<accession>A0A1X1WJG9</accession>
<protein>
    <submittedName>
        <fullName evidence="2">Uncharacterized protein</fullName>
    </submittedName>
</protein>
<keyword evidence="1" id="KW-0732">Signal</keyword>
<dbReference type="Proteomes" id="UP000193622">
    <property type="component" value="Unassembled WGS sequence"/>
</dbReference>
<feature type="chain" id="PRO_5012326533" evidence="1">
    <location>
        <begin position="23"/>
        <end position="91"/>
    </location>
</feature>
<organism evidence="2 3">
    <name type="scientific">Mycolicibacterium iranicum</name>
    <name type="common">Mycobacterium iranicum</name>
    <dbReference type="NCBI Taxonomy" id="912594"/>
    <lineage>
        <taxon>Bacteria</taxon>
        <taxon>Bacillati</taxon>
        <taxon>Actinomycetota</taxon>
        <taxon>Actinomycetes</taxon>
        <taxon>Mycobacteriales</taxon>
        <taxon>Mycobacteriaceae</taxon>
        <taxon>Mycolicibacterium</taxon>
    </lineage>
</organism>
<reference evidence="2 3" key="1">
    <citation type="submission" date="2016-01" db="EMBL/GenBank/DDBJ databases">
        <title>The new phylogeny of the genus Mycobacterium.</title>
        <authorList>
            <person name="Tarcisio F."/>
            <person name="Conor M."/>
            <person name="Antonella G."/>
            <person name="Elisabetta G."/>
            <person name="Giulia F.S."/>
            <person name="Sara T."/>
            <person name="Anna F."/>
            <person name="Clotilde B."/>
            <person name="Roberto B."/>
            <person name="Veronica D.S."/>
            <person name="Fabio R."/>
            <person name="Monica P."/>
            <person name="Olivier J."/>
            <person name="Enrico T."/>
            <person name="Nicola S."/>
        </authorList>
    </citation>
    <scope>NUCLEOTIDE SEQUENCE [LARGE SCALE GENOMIC DNA]</scope>
    <source>
        <strain evidence="2 3">DSM 45541</strain>
    </source>
</reference>
<proteinExistence type="predicted"/>
<gene>
    <name evidence="2" type="ORF">AWC12_00310</name>
</gene>
<sequence length="91" mass="9539">MWMVVSLSLLTTSFVVATPAKADEQSYLQPLSGRWASLSDQQLLTEGYRVCMLTKSTSSSNVVPIVQANLGGITAPAASAIVAAAVVHLDC</sequence>
<comment type="caution">
    <text evidence="2">The sequence shown here is derived from an EMBL/GenBank/DDBJ whole genome shotgun (WGS) entry which is preliminary data.</text>
</comment>
<feature type="signal peptide" evidence="1">
    <location>
        <begin position="1"/>
        <end position="22"/>
    </location>
</feature>
<evidence type="ECO:0000313" key="3">
    <source>
        <dbReference type="Proteomes" id="UP000193622"/>
    </source>
</evidence>
<evidence type="ECO:0000313" key="2">
    <source>
        <dbReference type="EMBL" id="ORV86767.1"/>
    </source>
</evidence>
<dbReference type="AlphaFoldDB" id="A0A1X1WJG9"/>
<name>A0A1X1WJG9_MYCIR</name>